<proteinExistence type="predicted"/>
<keyword evidence="1" id="KW-0472">Membrane</keyword>
<evidence type="ECO:0008006" key="3">
    <source>
        <dbReference type="Google" id="ProtNLM"/>
    </source>
</evidence>
<accession>A0A645E8H5</accession>
<reference evidence="2" key="1">
    <citation type="submission" date="2019-08" db="EMBL/GenBank/DDBJ databases">
        <authorList>
            <person name="Kucharzyk K."/>
            <person name="Murdoch R.W."/>
            <person name="Higgins S."/>
            <person name="Loffler F."/>
        </authorList>
    </citation>
    <scope>NUCLEOTIDE SEQUENCE</scope>
</reference>
<dbReference type="PANTHER" id="PTHR40076:SF1">
    <property type="entry name" value="MEMBRANE PROTEIN"/>
    <property type="match status" value="1"/>
</dbReference>
<organism evidence="2">
    <name type="scientific">bioreactor metagenome</name>
    <dbReference type="NCBI Taxonomy" id="1076179"/>
    <lineage>
        <taxon>unclassified sequences</taxon>
        <taxon>metagenomes</taxon>
        <taxon>ecological metagenomes</taxon>
    </lineage>
</organism>
<protein>
    <recommendedName>
        <fullName evidence="3">DUF975 family protein</fullName>
    </recommendedName>
</protein>
<sequence>MTFYILAEDPTISPIDAITKSKEMMQGNKLDLFCMHLSFFGWFILCIITLGIALLYVGPYIGAAQANFYRTLVNRNKDSVDVNVEPIEVI</sequence>
<name>A0A645E8H5_9ZZZZ</name>
<dbReference type="Pfam" id="PF06161">
    <property type="entry name" value="DUF975"/>
    <property type="match status" value="1"/>
</dbReference>
<keyword evidence="1" id="KW-1133">Transmembrane helix</keyword>
<keyword evidence="1" id="KW-0812">Transmembrane</keyword>
<dbReference type="AlphaFoldDB" id="A0A645E8H5"/>
<dbReference type="PANTHER" id="PTHR40076">
    <property type="entry name" value="MEMBRANE PROTEIN-RELATED"/>
    <property type="match status" value="1"/>
</dbReference>
<evidence type="ECO:0000313" key="2">
    <source>
        <dbReference type="EMBL" id="MPM97528.1"/>
    </source>
</evidence>
<gene>
    <name evidence="2" type="ORF">SDC9_144702</name>
</gene>
<comment type="caution">
    <text evidence="2">The sequence shown here is derived from an EMBL/GenBank/DDBJ whole genome shotgun (WGS) entry which is preliminary data.</text>
</comment>
<feature type="transmembrane region" description="Helical" evidence="1">
    <location>
        <begin position="39"/>
        <end position="61"/>
    </location>
</feature>
<evidence type="ECO:0000256" key="1">
    <source>
        <dbReference type="SAM" id="Phobius"/>
    </source>
</evidence>
<dbReference type="InterPro" id="IPR010380">
    <property type="entry name" value="DUF975"/>
</dbReference>
<dbReference type="EMBL" id="VSSQ01043799">
    <property type="protein sequence ID" value="MPM97528.1"/>
    <property type="molecule type" value="Genomic_DNA"/>
</dbReference>